<keyword evidence="8" id="KW-1133">Transmembrane helix</keyword>
<dbReference type="PROSITE" id="PS00112">
    <property type="entry name" value="PHOSPHAGEN_KINASE"/>
    <property type="match status" value="1"/>
</dbReference>
<evidence type="ECO:0000259" key="9">
    <source>
        <dbReference type="PROSITE" id="PS51509"/>
    </source>
</evidence>
<evidence type="ECO:0000256" key="7">
    <source>
        <dbReference type="RuleBase" id="RU000505"/>
    </source>
</evidence>
<dbReference type="EMBL" id="CP111017">
    <property type="protein sequence ID" value="WAR07125.1"/>
    <property type="molecule type" value="Genomic_DNA"/>
</dbReference>
<keyword evidence="1 6" id="KW-0808">Transferase</keyword>
<dbReference type="Gene3D" id="1.10.135.10">
    <property type="entry name" value="ATP:guanido phosphotransferase, N-terminal domain"/>
    <property type="match status" value="1"/>
</dbReference>
<feature type="domain" description="Phosphagen kinase C-terminal" evidence="10">
    <location>
        <begin position="905"/>
        <end position="1114"/>
    </location>
</feature>
<keyword evidence="4 6" id="KW-0067">ATP-binding</keyword>
<evidence type="ECO:0000256" key="5">
    <source>
        <dbReference type="PROSITE-ProRule" id="PRU00842"/>
    </source>
</evidence>
<keyword evidence="2 6" id="KW-0547">Nucleotide-binding</keyword>
<dbReference type="InterPro" id="IPR022414">
    <property type="entry name" value="ATP-guanido_PTrfase_cat"/>
</dbReference>
<accession>A0ABY7EB89</accession>
<dbReference type="InterPro" id="IPR029130">
    <property type="entry name" value="Acid_ceramidase_N"/>
</dbReference>
<dbReference type="Gene3D" id="3.30.590.10">
    <property type="entry name" value="Glutamine synthetase/guanido kinase, catalytic domain"/>
    <property type="match status" value="2"/>
</dbReference>
<evidence type="ECO:0000256" key="1">
    <source>
        <dbReference type="ARBA" id="ARBA00022679"/>
    </source>
</evidence>
<evidence type="ECO:0000256" key="8">
    <source>
        <dbReference type="SAM" id="Phobius"/>
    </source>
</evidence>
<comment type="caution">
    <text evidence="6">Lacks conserved residue(s) required for the propagation of feature annotation.</text>
</comment>
<dbReference type="PANTHER" id="PTHR10151:SF120">
    <property type="entry name" value="BIS(5'-ADENOSYL)-TRIPHOSPHATASE"/>
    <property type="match status" value="1"/>
</dbReference>
<dbReference type="PROSITE" id="PS51510">
    <property type="entry name" value="PHOSPHAGEN_KINASE_C"/>
    <property type="match status" value="1"/>
</dbReference>
<dbReference type="InterPro" id="IPR036802">
    <property type="entry name" value="ATP-guanido_PTrfase_N_sf"/>
</dbReference>
<feature type="binding site" evidence="6">
    <location>
        <position position="988"/>
    </location>
    <ligand>
        <name>ATP</name>
        <dbReference type="ChEBI" id="CHEBI:30616"/>
    </ligand>
</feature>
<gene>
    <name evidence="11" type="ORF">MAR_017083</name>
</gene>
<evidence type="ECO:0000313" key="12">
    <source>
        <dbReference type="Proteomes" id="UP001164746"/>
    </source>
</evidence>
<comment type="similarity">
    <text evidence="5 7">Belongs to the ATP:guanido phosphotransferase family.</text>
</comment>
<dbReference type="Pfam" id="PF00217">
    <property type="entry name" value="ATP-gua_Ptrans"/>
    <property type="match status" value="1"/>
</dbReference>
<name>A0ABY7EB89_MYAAR</name>
<feature type="domain" description="Phosphagen kinase N-terminal" evidence="9">
    <location>
        <begin position="792"/>
        <end position="877"/>
    </location>
</feature>
<dbReference type="PROSITE" id="PS51509">
    <property type="entry name" value="PHOSPHAGEN_KINASE_N"/>
    <property type="match status" value="1"/>
</dbReference>
<dbReference type="InterPro" id="IPR022413">
    <property type="entry name" value="ATP-guanido_PTrfase_N"/>
</dbReference>
<feature type="binding site" evidence="6">
    <location>
        <begin position="1067"/>
        <end position="1072"/>
    </location>
    <ligand>
        <name>ATP</name>
        <dbReference type="ChEBI" id="CHEBI:30616"/>
    </ligand>
</feature>
<dbReference type="InterPro" id="IPR022415">
    <property type="entry name" value="ATP-guanido_PTrfase_AS"/>
</dbReference>
<dbReference type="InterPro" id="IPR017850">
    <property type="entry name" value="Alkaline_phosphatase_core_sf"/>
</dbReference>
<sequence length="1119" mass="126175">MMCIWMQSFCSHLKVLMLNFFILILFLKLPLHVDGRVSPHKVLLISFDGFRWDYYKKARNLTSFHRMIADGAFAKNGMINAFITKTFPNHYTLSTGLFEESHGIVGNQMYDSVFNETYHGNNDTITSNPKWYSGEPIWVTNQRQNTEYRSGCICWPESMAPIEGFRPYRIIPFRTQKEFPYKDRINTMIEWFTDEYPINLGLLYFEEPDKIAHQVGPDSPEVLSVLFQLEKVLDDLFWALKDANIYENTDIIVLSDHGMASIPPEESYKIELTKYLTEGTYFVTSTNPVCGIFPSTPGIKNVEAIVQNLSSLDHAKVYLKADLPEEFHIKHNRRTPPIMVIPEEHYWCSHNNTYFAGEHGYNNSIPDMHPVFLAMGPSFKPGSMVDSFNNVDVYPLLCRLLDLVPAPNNGSLKVVSQLLVDRLVTESPSTLGTCYSMGSCVMHGLFAAVVLAVWMAAGEAVTPPRKYVVNLDLPPTKRWQEVALDHKQIVPDVHKDQAGMIWHSRNLDYSFTDMLKNITIQVDYQRGGQTAYSSITYAGYVGILTGQRPNVFTVTVDERDCEKQAYIGGIRSPPDGTALVNEFLNCNGAWASSRASVLPLSLTLWTDEVRYTDQGIPLWNLIVALFDSDVVPVSFLVRDALDADKTFENAVSRFAYTPTAADAYFILAGVNKDEVETNYDHWKPPPQADDRRDPAIKAMNAMGRPNISVQNLFNVMSTPPGNNVYCCDVGGQAQSHAGLDPRLTPTLLPSHPRDIAQSASLLVRRSISRFYSGVCCVRFSRKFGAARMPEDSLKIGLDELWKRLSTSNSGSLLKKHLTPTVYEKLKDKVTDYGGSLADCIRSGCLHLKSHCGIYASDPDAYDVFSDVFYPVIKDYHGVQTLAHPKPDFGDLDNLGFGDLDPKNDFINSTRIRVGRSHANFGFPATSTKEDRLEMERMTVAALRTLRGELAGNVLGDANGYDDWPAGRGIFFSNNKRFLVWLNEEDHLRIISMQEGGNLAEVWQRLVKGLTALEKKLTFAHHPKFGYLTFCPTNLGTTLRASVHIRIPNLSKKPDFKQICDKLNLQPRGIHGEHSESEGGVYDISNKRRMGLTEIDAIQEMRRGVEKIIELESNLRKTKK</sequence>
<proteinExistence type="inferred from homology"/>
<evidence type="ECO:0000259" key="10">
    <source>
        <dbReference type="PROSITE" id="PS51510"/>
    </source>
</evidence>
<dbReference type="Gene3D" id="3.40.720.10">
    <property type="entry name" value="Alkaline Phosphatase, subunit A"/>
    <property type="match status" value="1"/>
</dbReference>
<evidence type="ECO:0000256" key="4">
    <source>
        <dbReference type="ARBA" id="ARBA00022840"/>
    </source>
</evidence>
<dbReference type="InterPro" id="IPR014746">
    <property type="entry name" value="Gln_synth/guanido_kin_cat_dom"/>
</dbReference>
<organism evidence="11 12">
    <name type="scientific">Mya arenaria</name>
    <name type="common">Soft-shell clam</name>
    <dbReference type="NCBI Taxonomy" id="6604"/>
    <lineage>
        <taxon>Eukaryota</taxon>
        <taxon>Metazoa</taxon>
        <taxon>Spiralia</taxon>
        <taxon>Lophotrochozoa</taxon>
        <taxon>Mollusca</taxon>
        <taxon>Bivalvia</taxon>
        <taxon>Autobranchia</taxon>
        <taxon>Heteroconchia</taxon>
        <taxon>Euheterodonta</taxon>
        <taxon>Imparidentia</taxon>
        <taxon>Neoheterodontei</taxon>
        <taxon>Myida</taxon>
        <taxon>Myoidea</taxon>
        <taxon>Myidae</taxon>
        <taxon>Mya</taxon>
    </lineage>
</organism>
<dbReference type="Pfam" id="PF01663">
    <property type="entry name" value="Phosphodiest"/>
    <property type="match status" value="1"/>
</dbReference>
<keyword evidence="12" id="KW-1185">Reference proteome</keyword>
<keyword evidence="3 6" id="KW-0418">Kinase</keyword>
<evidence type="ECO:0000256" key="3">
    <source>
        <dbReference type="ARBA" id="ARBA00022777"/>
    </source>
</evidence>
<feature type="binding site" evidence="6">
    <location>
        <begin position="908"/>
        <end position="912"/>
    </location>
    <ligand>
        <name>ATP</name>
        <dbReference type="ChEBI" id="CHEBI:30616"/>
    </ligand>
</feature>
<dbReference type="SUPFAM" id="SSF55931">
    <property type="entry name" value="Glutamine synthetase/guanido kinase"/>
    <property type="match status" value="1"/>
</dbReference>
<feature type="binding site" evidence="6">
    <location>
        <begin position="1039"/>
        <end position="1043"/>
    </location>
    <ligand>
        <name>ATP</name>
        <dbReference type="ChEBI" id="CHEBI:30616"/>
    </ligand>
</feature>
<dbReference type="Proteomes" id="UP001164746">
    <property type="component" value="Chromosome 6"/>
</dbReference>
<dbReference type="Gene3D" id="3.30.1360.180">
    <property type="match status" value="1"/>
</dbReference>
<evidence type="ECO:0000313" key="11">
    <source>
        <dbReference type="EMBL" id="WAR07125.1"/>
    </source>
</evidence>
<reference evidence="11" key="1">
    <citation type="submission" date="2022-11" db="EMBL/GenBank/DDBJ databases">
        <title>Centuries of genome instability and evolution in soft-shell clam transmissible cancer (bioRxiv).</title>
        <authorList>
            <person name="Hart S.F.M."/>
            <person name="Yonemitsu M.A."/>
            <person name="Giersch R.M."/>
            <person name="Beal B.F."/>
            <person name="Arriagada G."/>
            <person name="Davis B.W."/>
            <person name="Ostrander E.A."/>
            <person name="Goff S.P."/>
            <person name="Metzger M.J."/>
        </authorList>
    </citation>
    <scope>NUCLEOTIDE SEQUENCE</scope>
    <source>
        <strain evidence="11">MELC-2E11</strain>
        <tissue evidence="11">Siphon/mantle</tissue>
    </source>
</reference>
<evidence type="ECO:0000256" key="6">
    <source>
        <dbReference type="PROSITE-ProRule" id="PRU00843"/>
    </source>
</evidence>
<dbReference type="PANTHER" id="PTHR10151">
    <property type="entry name" value="ECTONUCLEOTIDE PYROPHOSPHATASE/PHOSPHODIESTERASE"/>
    <property type="match status" value="1"/>
</dbReference>
<evidence type="ECO:0000256" key="2">
    <source>
        <dbReference type="ARBA" id="ARBA00022741"/>
    </source>
</evidence>
<dbReference type="Pfam" id="PF02807">
    <property type="entry name" value="ATP-gua_PtransN"/>
    <property type="match status" value="1"/>
</dbReference>
<dbReference type="SUPFAM" id="SSF48034">
    <property type="entry name" value="Guanido kinase N-terminal domain"/>
    <property type="match status" value="1"/>
</dbReference>
<feature type="transmembrane region" description="Helical" evidence="8">
    <location>
        <begin position="12"/>
        <end position="31"/>
    </location>
</feature>
<dbReference type="Pfam" id="PF15508">
    <property type="entry name" value="NAAA-beta"/>
    <property type="match status" value="1"/>
</dbReference>
<keyword evidence="8" id="KW-0472">Membrane</keyword>
<dbReference type="CDD" id="cd16018">
    <property type="entry name" value="Enpp"/>
    <property type="match status" value="1"/>
</dbReference>
<protein>
    <submittedName>
        <fullName evidence="11">KARG-like protein</fullName>
    </submittedName>
</protein>
<keyword evidence="8" id="KW-0812">Transmembrane</keyword>
<dbReference type="InterPro" id="IPR002591">
    <property type="entry name" value="Phosphodiest/P_Trfase"/>
</dbReference>
<dbReference type="SUPFAM" id="SSF53649">
    <property type="entry name" value="Alkaline phosphatase-like"/>
    <property type="match status" value="1"/>
</dbReference>